<organism evidence="6">
    <name type="scientific">Mycobacterium triplex</name>
    <dbReference type="NCBI Taxonomy" id="47839"/>
    <lineage>
        <taxon>Bacteria</taxon>
        <taxon>Bacillati</taxon>
        <taxon>Actinomycetota</taxon>
        <taxon>Actinomycetes</taxon>
        <taxon>Mycobacteriales</taxon>
        <taxon>Mycobacteriaceae</taxon>
        <taxon>Mycobacterium</taxon>
        <taxon>Mycobacterium simiae complex</taxon>
    </lineage>
</organism>
<dbReference type="PANTHER" id="PTHR30055:SF234">
    <property type="entry name" value="HTH-TYPE TRANSCRIPTIONAL REGULATOR BETI"/>
    <property type="match status" value="1"/>
</dbReference>
<sequence length="197" mass="22287">MARRHGWGGTPPADEEEARQRIIEAAVRCIDRLGAEKFSLAEVATDLGVMRPTIYRYYPSADHLFIAVGQYAVVTYIEDVAVRLRRFKNPSAWVVEAVVFGIEQIPARPHLSMLLASGQSEKFSRTFTSPEAMEVGRAIFHRAPFDWAVVGYSARDLDDLIEHALRIIQSMIVNPPNPARSSRELRRCLRSWFNSSV</sequence>
<dbReference type="Pfam" id="PF00440">
    <property type="entry name" value="TetR_N"/>
    <property type="match status" value="1"/>
</dbReference>
<reference evidence="7 8" key="3">
    <citation type="submission" date="2016-01" db="EMBL/GenBank/DDBJ databases">
        <title>The new phylogeny of the genus Mycobacterium.</title>
        <authorList>
            <person name="Tarcisio F."/>
            <person name="Conor M."/>
            <person name="Antonella G."/>
            <person name="Elisabetta G."/>
            <person name="Giulia F.S."/>
            <person name="Sara T."/>
            <person name="Anna F."/>
            <person name="Clotilde B."/>
            <person name="Roberto B."/>
            <person name="Veronica D.S."/>
            <person name="Fabio R."/>
            <person name="Monica P."/>
            <person name="Olivier J."/>
            <person name="Enrico T."/>
            <person name="Nicola S."/>
        </authorList>
    </citation>
    <scope>NUCLEOTIDE SEQUENCE [LARGE SCALE GENOMIC DNA]</scope>
    <source>
        <strain evidence="7 8">DSM 44626</strain>
    </source>
</reference>
<gene>
    <name evidence="7" type="ORF">AWC29_11540</name>
    <name evidence="6" type="ORF">BN973_03471</name>
</gene>
<dbReference type="PROSITE" id="PS50977">
    <property type="entry name" value="HTH_TETR_2"/>
    <property type="match status" value="1"/>
</dbReference>
<dbReference type="AlphaFoldDB" id="A0A024JZ69"/>
<feature type="DNA-binding region" description="H-T-H motif" evidence="4">
    <location>
        <begin position="39"/>
        <end position="58"/>
    </location>
</feature>
<keyword evidence="2 4" id="KW-0238">DNA-binding</keyword>
<evidence type="ECO:0000256" key="4">
    <source>
        <dbReference type="PROSITE-ProRule" id="PRU00335"/>
    </source>
</evidence>
<evidence type="ECO:0000313" key="6">
    <source>
        <dbReference type="EMBL" id="CDO89100.1"/>
    </source>
</evidence>
<keyword evidence="1" id="KW-0805">Transcription regulation</keyword>
<dbReference type="Gene3D" id="1.10.357.10">
    <property type="entry name" value="Tetracycline Repressor, domain 2"/>
    <property type="match status" value="1"/>
</dbReference>
<dbReference type="STRING" id="47839.BN973_03471"/>
<dbReference type="Proteomes" id="UP000193710">
    <property type="component" value="Unassembled WGS sequence"/>
</dbReference>
<name>A0A024JZ69_9MYCO</name>
<dbReference type="InterPro" id="IPR009057">
    <property type="entry name" value="Homeodomain-like_sf"/>
</dbReference>
<dbReference type="InterPro" id="IPR001647">
    <property type="entry name" value="HTH_TetR"/>
</dbReference>
<dbReference type="OrthoDB" id="3212503at2"/>
<dbReference type="Proteomes" id="UP000028880">
    <property type="component" value="Unassembled WGS sequence"/>
</dbReference>
<evidence type="ECO:0000313" key="8">
    <source>
        <dbReference type="Proteomes" id="UP000193710"/>
    </source>
</evidence>
<protein>
    <submittedName>
        <fullName evidence="6">Transcriptional regulator</fullName>
    </submittedName>
</protein>
<evidence type="ECO:0000256" key="2">
    <source>
        <dbReference type="ARBA" id="ARBA00023125"/>
    </source>
</evidence>
<accession>A0A024JZ69</accession>
<evidence type="ECO:0000256" key="3">
    <source>
        <dbReference type="ARBA" id="ARBA00023163"/>
    </source>
</evidence>
<dbReference type="EMBL" id="LQPY01000015">
    <property type="protein sequence ID" value="ORX05091.1"/>
    <property type="molecule type" value="Genomic_DNA"/>
</dbReference>
<keyword evidence="8" id="KW-1185">Reference proteome</keyword>
<dbReference type="RefSeq" id="WP_036469589.1">
    <property type="nucleotide sequence ID" value="NZ_HG964446.1"/>
</dbReference>
<reference evidence="6" key="1">
    <citation type="journal article" date="2014" name="Genome Announc.">
        <title>Draft Genome Sequence of Mycobacterium triplex DSM 44626.</title>
        <authorList>
            <person name="Sassi M."/>
            <person name="Croce O."/>
            <person name="Robert C."/>
            <person name="Raoult D."/>
            <person name="Drancourt M."/>
        </authorList>
    </citation>
    <scope>NUCLEOTIDE SEQUENCE [LARGE SCALE GENOMIC DNA]</scope>
    <source>
        <strain evidence="6">DSM 44626</strain>
    </source>
</reference>
<reference evidence="6" key="2">
    <citation type="submission" date="2014-04" db="EMBL/GenBank/DDBJ databases">
        <authorList>
            <person name="Xu Y.W."/>
            <person name="Yang Q."/>
        </authorList>
    </citation>
    <scope>NUCLEOTIDE SEQUENCE</scope>
    <source>
        <strain evidence="6">DSM 44626</strain>
    </source>
</reference>
<feature type="domain" description="HTH tetR-type" evidence="5">
    <location>
        <begin position="16"/>
        <end position="76"/>
    </location>
</feature>
<dbReference type="GO" id="GO:0000976">
    <property type="term" value="F:transcription cis-regulatory region binding"/>
    <property type="evidence" value="ECO:0007669"/>
    <property type="project" value="TreeGrafter"/>
</dbReference>
<evidence type="ECO:0000313" key="7">
    <source>
        <dbReference type="EMBL" id="ORX05091.1"/>
    </source>
</evidence>
<dbReference type="SUPFAM" id="SSF46689">
    <property type="entry name" value="Homeodomain-like"/>
    <property type="match status" value="1"/>
</dbReference>
<dbReference type="InterPro" id="IPR050109">
    <property type="entry name" value="HTH-type_TetR-like_transc_reg"/>
</dbReference>
<evidence type="ECO:0000259" key="5">
    <source>
        <dbReference type="PROSITE" id="PS50977"/>
    </source>
</evidence>
<dbReference type="eggNOG" id="COG1309">
    <property type="taxonomic scope" value="Bacteria"/>
</dbReference>
<dbReference type="PANTHER" id="PTHR30055">
    <property type="entry name" value="HTH-TYPE TRANSCRIPTIONAL REGULATOR RUTR"/>
    <property type="match status" value="1"/>
</dbReference>
<dbReference type="EMBL" id="HG964446">
    <property type="protein sequence ID" value="CDO89100.1"/>
    <property type="molecule type" value="Genomic_DNA"/>
</dbReference>
<dbReference type="GO" id="GO:0003700">
    <property type="term" value="F:DNA-binding transcription factor activity"/>
    <property type="evidence" value="ECO:0007669"/>
    <property type="project" value="TreeGrafter"/>
</dbReference>
<keyword evidence="3" id="KW-0804">Transcription</keyword>
<evidence type="ECO:0000256" key="1">
    <source>
        <dbReference type="ARBA" id="ARBA00023015"/>
    </source>
</evidence>
<proteinExistence type="predicted"/>
<dbReference type="HOGENOM" id="CLU_069356_39_4_11"/>